<keyword evidence="6" id="KW-1185">Reference proteome</keyword>
<evidence type="ECO:0000313" key="6">
    <source>
        <dbReference type="Proteomes" id="UP000516369"/>
    </source>
</evidence>
<feature type="domain" description="S-adenosyl-l-methionine hydroxide adenosyltransferase C-terminal" evidence="4">
    <location>
        <begin position="162"/>
        <end position="238"/>
    </location>
</feature>
<feature type="domain" description="S-adenosyl-l-methionine hydroxide adenosyltransferase N-terminal" evidence="3">
    <location>
        <begin position="2"/>
        <end position="140"/>
    </location>
</feature>
<dbReference type="PIRSF" id="PIRSF006779">
    <property type="entry name" value="UCP006779"/>
    <property type="match status" value="1"/>
</dbReference>
<dbReference type="PANTHER" id="PTHR35092">
    <property type="entry name" value="CHLORINASE MJ1651"/>
    <property type="match status" value="1"/>
</dbReference>
<dbReference type="SUPFAM" id="SSF102522">
    <property type="entry name" value="Bacterial fluorinating enzyme, N-terminal domain"/>
    <property type="match status" value="1"/>
</dbReference>
<dbReference type="EMBL" id="CP053923">
    <property type="protein sequence ID" value="QNT69232.1"/>
    <property type="molecule type" value="Genomic_DNA"/>
</dbReference>
<dbReference type="Pfam" id="PF20257">
    <property type="entry name" value="SAM_HAT_C"/>
    <property type="match status" value="1"/>
</dbReference>
<dbReference type="InterPro" id="IPR046470">
    <property type="entry name" value="SAM_HAT_C"/>
</dbReference>
<dbReference type="PANTHER" id="PTHR35092:SF1">
    <property type="entry name" value="CHLORINASE MJ1651"/>
    <property type="match status" value="1"/>
</dbReference>
<evidence type="ECO:0000259" key="4">
    <source>
        <dbReference type="Pfam" id="PF20257"/>
    </source>
</evidence>
<dbReference type="InterPro" id="IPR046469">
    <property type="entry name" value="SAM_HAT_N"/>
</dbReference>
<evidence type="ECO:0000259" key="3">
    <source>
        <dbReference type="Pfam" id="PF01887"/>
    </source>
</evidence>
<name>A0A7H1N0J6_9PROT</name>
<protein>
    <submittedName>
        <fullName evidence="5">SAM-dependent chlorinase/fluorinase</fullName>
    </submittedName>
</protein>
<dbReference type="Gene3D" id="3.40.50.10790">
    <property type="entry name" value="S-adenosyl-l-methionine hydroxide adenosyltransferase, N-terminal"/>
    <property type="match status" value="1"/>
</dbReference>
<dbReference type="SUPFAM" id="SSF101852">
    <property type="entry name" value="Bacterial fluorinating enzyme, C-terminal domain"/>
    <property type="match status" value="1"/>
</dbReference>
<dbReference type="Pfam" id="PF01887">
    <property type="entry name" value="SAM_HAT_N"/>
    <property type="match status" value="1"/>
</dbReference>
<comment type="similarity">
    <text evidence="2">Belongs to the SAM hydrolase / SAM-dependent halogenase family.</text>
</comment>
<dbReference type="InterPro" id="IPR023227">
    <property type="entry name" value="SAM_OH_AdoTrfase_C_sf"/>
</dbReference>
<dbReference type="Gene3D" id="2.40.30.90">
    <property type="entry name" value="Bacterial fluorinating enzyme like"/>
    <property type="match status" value="1"/>
</dbReference>
<dbReference type="KEGG" id="dvn:HQ394_07675"/>
<dbReference type="InterPro" id="IPR002747">
    <property type="entry name" value="SAM_OH_AdoTrfase"/>
</dbReference>
<evidence type="ECO:0000256" key="1">
    <source>
        <dbReference type="ARBA" id="ARBA00022691"/>
    </source>
</evidence>
<evidence type="ECO:0000256" key="2">
    <source>
        <dbReference type="ARBA" id="ARBA00024035"/>
    </source>
</evidence>
<accession>A0A7H1N0J6</accession>
<proteinExistence type="inferred from homology"/>
<evidence type="ECO:0000313" key="5">
    <source>
        <dbReference type="EMBL" id="QNT69232.1"/>
    </source>
</evidence>
<dbReference type="AlphaFoldDB" id="A0A7H1N0J6"/>
<dbReference type="Proteomes" id="UP000516369">
    <property type="component" value="Chromosome"/>
</dbReference>
<sequence>MIVLFTDYGLAGPYTGQVRAVLHRDAPGEAVIDLFADLPPFDAKRAAYLLVAYAAGFPAGTVFLCVVDPGVGGDRAPVAGVVDGRWFVGPDNGIFEHVVRRASSRPIWTRIAYRPDRVSATFHGRDVFAPVAARLAQGLSVPGEREFEGLGRFADWPDDLTEIVYVDHFGNAITGCRAASIPRHTSIIAGGQRIFFARTFSAVQKGQVFCYENANGLLEFAVNQGRADTVLGLSVGSSFILDPNVSGNTSAGG</sequence>
<dbReference type="InterPro" id="IPR023228">
    <property type="entry name" value="SAM_OH_AdoTrfase_N_sf"/>
</dbReference>
<reference evidence="5 6" key="1">
    <citation type="submission" date="2020-05" db="EMBL/GenBank/DDBJ databases">
        <title>Complete closed genome sequence of Defluviicoccus vanus.</title>
        <authorList>
            <person name="Bessarab I."/>
            <person name="Arumugam K."/>
            <person name="Maszenan A.M."/>
            <person name="Seviour R.J."/>
            <person name="Williams R.B."/>
        </authorList>
    </citation>
    <scope>NUCLEOTIDE SEQUENCE [LARGE SCALE GENOMIC DNA]</scope>
    <source>
        <strain evidence="5 6">Ben 114</strain>
    </source>
</reference>
<keyword evidence="1" id="KW-0949">S-adenosyl-L-methionine</keyword>
<organism evidence="5 6">
    <name type="scientific">Defluviicoccus vanus</name>
    <dbReference type="NCBI Taxonomy" id="111831"/>
    <lineage>
        <taxon>Bacteria</taxon>
        <taxon>Pseudomonadati</taxon>
        <taxon>Pseudomonadota</taxon>
        <taxon>Alphaproteobacteria</taxon>
        <taxon>Rhodospirillales</taxon>
        <taxon>Rhodospirillaceae</taxon>
        <taxon>Defluviicoccus</taxon>
    </lineage>
</organism>
<gene>
    <name evidence="5" type="ORF">HQ394_07675</name>
</gene>